<feature type="region of interest" description="Disordered" evidence="1">
    <location>
        <begin position="207"/>
        <end position="236"/>
    </location>
</feature>
<evidence type="ECO:0000313" key="3">
    <source>
        <dbReference type="Proteomes" id="UP000184693"/>
    </source>
</evidence>
<evidence type="ECO:0000313" key="2">
    <source>
        <dbReference type="EMBL" id="SIN83476.1"/>
    </source>
</evidence>
<evidence type="ECO:0008006" key="4">
    <source>
        <dbReference type="Google" id="ProtNLM"/>
    </source>
</evidence>
<dbReference type="InterPro" id="IPR010982">
    <property type="entry name" value="Lambda_DNA-bd_dom_sf"/>
</dbReference>
<accession>A0A1N6EKA7</accession>
<dbReference type="SUPFAM" id="SSF47413">
    <property type="entry name" value="lambda repressor-like DNA-binding domains"/>
    <property type="match status" value="1"/>
</dbReference>
<dbReference type="EMBL" id="FSRM01000001">
    <property type="protein sequence ID" value="SIN83476.1"/>
    <property type="molecule type" value="Genomic_DNA"/>
</dbReference>
<organism evidence="2 3">
    <name type="scientific">Paraburkholderia phenazinium</name>
    <dbReference type="NCBI Taxonomy" id="60549"/>
    <lineage>
        <taxon>Bacteria</taxon>
        <taxon>Pseudomonadati</taxon>
        <taxon>Pseudomonadota</taxon>
        <taxon>Betaproteobacteria</taxon>
        <taxon>Burkholderiales</taxon>
        <taxon>Burkholderiaceae</taxon>
        <taxon>Paraburkholderia</taxon>
    </lineage>
</organism>
<dbReference type="RefSeq" id="WP_074263031.1">
    <property type="nucleotide sequence ID" value="NZ_FSRM01000001.1"/>
</dbReference>
<proteinExistence type="predicted"/>
<evidence type="ECO:0000256" key="1">
    <source>
        <dbReference type="SAM" id="MobiDB-lite"/>
    </source>
</evidence>
<dbReference type="OrthoDB" id="8912597at2"/>
<reference evidence="2 3" key="1">
    <citation type="submission" date="2016-11" db="EMBL/GenBank/DDBJ databases">
        <authorList>
            <person name="Jaros S."/>
            <person name="Januszkiewicz K."/>
            <person name="Wedrychowicz H."/>
        </authorList>
    </citation>
    <scope>NUCLEOTIDE SEQUENCE [LARGE SCALE GENOMIC DNA]</scope>
    <source>
        <strain evidence="2 3">GAS86</strain>
    </source>
</reference>
<dbReference type="Gene3D" id="1.10.260.40">
    <property type="entry name" value="lambda repressor-like DNA-binding domains"/>
    <property type="match status" value="1"/>
</dbReference>
<name>A0A1N6EKA7_9BURK</name>
<dbReference type="AlphaFoldDB" id="A0A1N6EKA7"/>
<gene>
    <name evidence="2" type="ORF">SAMN05444168_0742</name>
</gene>
<sequence>MYADIPPPLDVAAIVAPQGSSMPLNEPNWQELLGARQAAGFIESIGWLESGSSPVTAPVGTSLKTGLLFVVEGAPYFVVVDGCAQAQVHLDKHEAVTRTLPYQLDSIKERLDISVTQLAELFSVTRKTVYDWYEGQSPRNAKSDRINALAEALDKVDGVDLKRLKGFWSIALPGGSFRSTLQSDTLAGPELKSALVAKLNELSAEMSVPVRPPRREQSFSAGTPTIADIERRSDSY</sequence>
<protein>
    <recommendedName>
        <fullName evidence="4">Helix-turn-helix</fullName>
    </recommendedName>
</protein>
<dbReference type="Proteomes" id="UP000184693">
    <property type="component" value="Unassembled WGS sequence"/>
</dbReference>
<dbReference type="GO" id="GO:0003677">
    <property type="term" value="F:DNA binding"/>
    <property type="evidence" value="ECO:0007669"/>
    <property type="project" value="InterPro"/>
</dbReference>